<feature type="domain" description="HTH myb-type" evidence="9">
    <location>
        <begin position="27"/>
        <end position="81"/>
    </location>
</feature>
<dbReference type="InterPro" id="IPR017884">
    <property type="entry name" value="SANT_dom"/>
</dbReference>
<dbReference type="EMBL" id="AB894540">
    <property type="protein sequence ID" value="BAP76057.1"/>
    <property type="molecule type" value="mRNA"/>
</dbReference>
<feature type="region of interest" description="Disordered" evidence="6">
    <location>
        <begin position="83"/>
        <end position="143"/>
    </location>
</feature>
<dbReference type="NCBIfam" id="TIGR01557">
    <property type="entry name" value="myb_SHAQKYF"/>
    <property type="match status" value="1"/>
</dbReference>
<dbReference type="GO" id="GO:0003677">
    <property type="term" value="F:DNA binding"/>
    <property type="evidence" value="ECO:0007669"/>
    <property type="project" value="UniProtKB-KW"/>
</dbReference>
<dbReference type="RefSeq" id="XP_057836058.2">
    <property type="nucleotide sequence ID" value="XM_057980075.2"/>
</dbReference>
<dbReference type="PROSITE" id="PS51294">
    <property type="entry name" value="HTH_MYB"/>
    <property type="match status" value="1"/>
</dbReference>
<keyword evidence="2" id="KW-0805">Transcription regulation</keyword>
<protein>
    <submittedName>
        <fullName evidence="10">Putative LHY</fullName>
    </submittedName>
</protein>
<name>A0A097ZMW2_CRYJA</name>
<keyword evidence="3" id="KW-0238">DNA-binding</keyword>
<dbReference type="CDD" id="cd00167">
    <property type="entry name" value="SANT"/>
    <property type="match status" value="1"/>
</dbReference>
<dbReference type="PANTHER" id="PTHR12802:SF155">
    <property type="entry name" value="DEUBIQUITINASE MYSM1"/>
    <property type="match status" value="1"/>
</dbReference>
<evidence type="ECO:0000256" key="3">
    <source>
        <dbReference type="ARBA" id="ARBA00023125"/>
    </source>
</evidence>
<evidence type="ECO:0000256" key="2">
    <source>
        <dbReference type="ARBA" id="ARBA00023015"/>
    </source>
</evidence>
<dbReference type="InterPro" id="IPR017930">
    <property type="entry name" value="Myb_dom"/>
</dbReference>
<keyword evidence="5" id="KW-0539">Nucleus</keyword>
<evidence type="ECO:0000259" key="9">
    <source>
        <dbReference type="PROSITE" id="PS51294"/>
    </source>
</evidence>
<evidence type="ECO:0000256" key="5">
    <source>
        <dbReference type="ARBA" id="ARBA00023242"/>
    </source>
</evidence>
<feature type="domain" description="Myb-like" evidence="7">
    <location>
        <begin position="27"/>
        <end position="77"/>
    </location>
</feature>
<feature type="compositionally biased region" description="Low complexity" evidence="6">
    <location>
        <begin position="129"/>
        <end position="143"/>
    </location>
</feature>
<comment type="subcellular location">
    <subcellularLocation>
        <location evidence="1">Nucleus</location>
    </subcellularLocation>
</comment>
<dbReference type="Gene3D" id="1.10.10.60">
    <property type="entry name" value="Homeodomain-like"/>
    <property type="match status" value="1"/>
</dbReference>
<evidence type="ECO:0000313" key="10">
    <source>
        <dbReference type="EMBL" id="BAP76057.1"/>
    </source>
</evidence>
<dbReference type="OrthoDB" id="118550at2759"/>
<feature type="region of interest" description="Disordered" evidence="6">
    <location>
        <begin position="524"/>
        <end position="545"/>
    </location>
</feature>
<organism evidence="10">
    <name type="scientific">Cryptomeria japonica</name>
    <name type="common">Japanese cedar</name>
    <name type="synonym">Cupressus japonica</name>
    <dbReference type="NCBI Taxonomy" id="3369"/>
    <lineage>
        <taxon>Eukaryota</taxon>
        <taxon>Viridiplantae</taxon>
        <taxon>Streptophyta</taxon>
        <taxon>Embryophyta</taxon>
        <taxon>Tracheophyta</taxon>
        <taxon>Spermatophyta</taxon>
        <taxon>Pinopsida</taxon>
        <taxon>Pinidae</taxon>
        <taxon>Conifers II</taxon>
        <taxon>Cupressales</taxon>
        <taxon>Cupressaceae</taxon>
        <taxon>Cryptomeria</taxon>
    </lineage>
</organism>
<evidence type="ECO:0000256" key="4">
    <source>
        <dbReference type="ARBA" id="ARBA00023163"/>
    </source>
</evidence>
<dbReference type="AlphaFoldDB" id="A0A097ZMW2"/>
<evidence type="ECO:0000256" key="6">
    <source>
        <dbReference type="SAM" id="MobiDB-lite"/>
    </source>
</evidence>
<dbReference type="PANTHER" id="PTHR12802">
    <property type="entry name" value="SWI/SNF COMPLEX-RELATED"/>
    <property type="match status" value="1"/>
</dbReference>
<evidence type="ECO:0000256" key="1">
    <source>
        <dbReference type="ARBA" id="ARBA00004123"/>
    </source>
</evidence>
<evidence type="ECO:0000259" key="8">
    <source>
        <dbReference type="PROSITE" id="PS51293"/>
    </source>
</evidence>
<evidence type="ECO:0000259" key="7">
    <source>
        <dbReference type="PROSITE" id="PS50090"/>
    </source>
</evidence>
<dbReference type="FunFam" id="1.10.10.60:FF:000023">
    <property type="entry name" value="protein REVEILLE 6 isoform X1"/>
    <property type="match status" value="1"/>
</dbReference>
<feature type="compositionally biased region" description="Polar residues" evidence="6">
    <location>
        <begin position="256"/>
        <end position="266"/>
    </location>
</feature>
<sequence>MMSFPSIVGDISSSGDELAAKVRKPYTITKQRERWTEEEHQKFLEALKLYGRAWRRIEEHIGTKTAVQIRSHAQKFFSKLVRGSSGRGVSLPTEKVNDIEIPPPRPKRKPRHPYPRKAGSAQLIAKDQSASPSAISSSALLSPGDKSSECAAFAPCDPKTQFDGHESKMESSQSNNSPLSLKLFGQTMLVATAEMSTISFPQSSESNNSQGGFPEFVCMQQETSTSKTKTEDQMLKNQSKRLHALDSDLHAKEATDSTVQSGSSSAKDFRETQCSEEHLSSGQDAASYGFLRNQSPPGIAPGCPRHIPIQCVIDGMDAENGHKAVKKWLNMNTLAHPSSAMENRYVSSSLPQLPSMSPWIQMQQGDTSVAETVAAATVAAASAWLSLCGVVPTFLHPSIFGTATGAINPLSACKDESMMGATEQEGSSMAEREGEIILQDSHSEDCTCNKMKEFDDHQDHLENLSCQTEEGDQVMKDGELTNERSSSGSNTPSSNYLEFDPYIGTAIEDNRDCSVKGFEFNRARCASEEDSSKEEEDTQVNSNGKWDKAERHFLADTSISHSKGGDHCIGKHKQGQTPFDALFSQEVLPQSFLMPSIVGGGSSCKGIIQRSKAPCASRENGLEDSENTMDHKFLEESVVNFCKANKNIASSIGKSKSGVGFVPYQRCSVQANKTRLPVDNPEDVLREGKRICSRK</sequence>
<feature type="compositionally biased region" description="Acidic residues" evidence="6">
    <location>
        <begin position="528"/>
        <end position="538"/>
    </location>
</feature>
<dbReference type="KEGG" id="cjf:131046350"/>
<dbReference type="SUPFAM" id="SSF46689">
    <property type="entry name" value="Homeodomain-like"/>
    <property type="match status" value="1"/>
</dbReference>
<feature type="compositionally biased region" description="Basic and acidic residues" evidence="6">
    <location>
        <begin position="267"/>
        <end position="278"/>
    </location>
</feature>
<dbReference type="GO" id="GO:0005634">
    <property type="term" value="C:nucleus"/>
    <property type="evidence" value="ECO:0007669"/>
    <property type="project" value="UniProtKB-SubCell"/>
</dbReference>
<dbReference type="Pfam" id="PF00249">
    <property type="entry name" value="Myb_DNA-binding"/>
    <property type="match status" value="1"/>
</dbReference>
<proteinExistence type="evidence at transcript level"/>
<accession>A0A097ZMW2</accession>
<dbReference type="InterPro" id="IPR001005">
    <property type="entry name" value="SANT/Myb"/>
</dbReference>
<dbReference type="PROSITE" id="PS50090">
    <property type="entry name" value="MYB_LIKE"/>
    <property type="match status" value="1"/>
</dbReference>
<dbReference type="PROSITE" id="PS51293">
    <property type="entry name" value="SANT"/>
    <property type="match status" value="1"/>
</dbReference>
<feature type="compositionally biased region" description="Basic residues" evidence="6">
    <location>
        <begin position="105"/>
        <end position="115"/>
    </location>
</feature>
<dbReference type="GeneID" id="131046350"/>
<dbReference type="InterPro" id="IPR006447">
    <property type="entry name" value="Myb_dom_plants"/>
</dbReference>
<dbReference type="InterPro" id="IPR009057">
    <property type="entry name" value="Homeodomain-like_sf"/>
</dbReference>
<dbReference type="SMART" id="SM00717">
    <property type="entry name" value="SANT"/>
    <property type="match status" value="1"/>
</dbReference>
<keyword evidence="4" id="KW-0804">Transcription</keyword>
<feature type="domain" description="SANT" evidence="8">
    <location>
        <begin position="30"/>
        <end position="81"/>
    </location>
</feature>
<feature type="region of interest" description="Disordered" evidence="6">
    <location>
        <begin position="248"/>
        <end position="278"/>
    </location>
</feature>
<reference evidence="10" key="1">
    <citation type="submission" date="2013-12" db="EMBL/GenBank/DDBJ databases">
        <title>Diurnal transcriptome dynamics of Japanese cedar (Cryptomeria japonica) in summer and winter.</title>
        <authorList>
            <person name="Nose M."/>
            <person name="Watanabe A."/>
        </authorList>
    </citation>
    <scope>NUCLEOTIDE SEQUENCE</scope>
</reference>
<dbReference type="GO" id="GO:0010468">
    <property type="term" value="P:regulation of gene expression"/>
    <property type="evidence" value="ECO:0007669"/>
    <property type="project" value="UniProtKB-ARBA"/>
</dbReference>